<dbReference type="GO" id="GO:0004129">
    <property type="term" value="F:cytochrome-c oxidase activity"/>
    <property type="evidence" value="ECO:0007669"/>
    <property type="project" value="InterPro"/>
</dbReference>
<feature type="transmembrane region" description="Helical" evidence="1">
    <location>
        <begin position="43"/>
        <end position="63"/>
    </location>
</feature>
<dbReference type="Gene3D" id="1.20.120.80">
    <property type="entry name" value="Cytochrome c oxidase, subunit III, four-helix bundle"/>
    <property type="match status" value="1"/>
</dbReference>
<protein>
    <recommendedName>
        <fullName evidence="3">DUF420 domain-containing protein</fullName>
    </recommendedName>
</protein>
<keyword evidence="1" id="KW-1133">Transmembrane helix</keyword>
<evidence type="ECO:0008006" key="3">
    <source>
        <dbReference type="Google" id="ProtNLM"/>
    </source>
</evidence>
<feature type="transmembrane region" description="Helical" evidence="1">
    <location>
        <begin position="12"/>
        <end position="31"/>
    </location>
</feature>
<keyword evidence="1" id="KW-0472">Membrane</keyword>
<reference evidence="2" key="1">
    <citation type="submission" date="2010-05" db="EMBL/GenBank/DDBJ databases">
        <authorList>
            <person name="Muzny D."/>
            <person name="Qin X."/>
            <person name="Buhay C."/>
            <person name="Dugan-Rocha S."/>
            <person name="Ding Y."/>
            <person name="Chen G."/>
            <person name="Hawes A."/>
            <person name="Holder M."/>
            <person name="Jhangiani S."/>
            <person name="Johnson A."/>
            <person name="Khan Z."/>
            <person name="Li Z."/>
            <person name="Liu W."/>
            <person name="Liu X."/>
            <person name="Perez L."/>
            <person name="Shen H."/>
            <person name="Wang Q."/>
            <person name="Watt J."/>
            <person name="Xi L."/>
            <person name="Xin Y."/>
            <person name="Zhou J."/>
            <person name="Deng J."/>
            <person name="Jiang H."/>
            <person name="Liu Y."/>
            <person name="Qu J."/>
            <person name="Song X.-Z."/>
            <person name="Zhang L."/>
            <person name="Villasana D."/>
            <person name="Johnson A."/>
            <person name="Liu J."/>
            <person name="Liyanage D."/>
            <person name="Lorensuhewa L."/>
            <person name="Robinson T."/>
            <person name="Song A."/>
            <person name="Song B.-B."/>
            <person name="Dinh H."/>
            <person name="Thornton R."/>
            <person name="Coyle M."/>
            <person name="Francisco L."/>
            <person name="Jackson L."/>
            <person name="Javaid M."/>
            <person name="Korchina V."/>
            <person name="Kovar C."/>
            <person name="Mata R."/>
            <person name="Mathew T."/>
            <person name="Ngo R."/>
            <person name="Nguyen L."/>
            <person name="Nguyen N."/>
            <person name="Okwuonu G."/>
            <person name="Ongeri F."/>
            <person name="Pham C."/>
            <person name="Simmons D."/>
            <person name="Wilczek-Boney K."/>
            <person name="Hale W."/>
            <person name="Jakkamsetti A."/>
            <person name="Pham P."/>
            <person name="Ruth R."/>
            <person name="San Lucas F."/>
            <person name="Warren J."/>
            <person name="Zhang J."/>
            <person name="Zhao Z."/>
            <person name="Zhou C."/>
            <person name="Zhu D."/>
            <person name="Lee S."/>
            <person name="Bess C."/>
            <person name="Blankenburg K."/>
            <person name="Forbes L."/>
            <person name="Fu Q."/>
            <person name="Gubbala S."/>
            <person name="Hirani K."/>
            <person name="Jayaseelan J.C."/>
            <person name="Lara F."/>
            <person name="Munidasa M."/>
            <person name="Palculict T."/>
            <person name="Patil S."/>
            <person name="Pu L.-L."/>
            <person name="Saada N."/>
            <person name="Tang L."/>
            <person name="Weissenberger G."/>
            <person name="Zhu Y."/>
            <person name="Hemphill L."/>
            <person name="Shang Y."/>
            <person name="Youmans B."/>
            <person name="Ayvaz T."/>
            <person name="Ross M."/>
            <person name="Santibanez J."/>
            <person name="Aqrawi P."/>
            <person name="Gross S."/>
            <person name="Joshi V."/>
            <person name="Fowler G."/>
            <person name="Nazareth L."/>
            <person name="Reid J."/>
            <person name="Worley K."/>
            <person name="Petrosino J."/>
            <person name="Highlander S."/>
            <person name="Gibbs R."/>
        </authorList>
    </citation>
    <scope>NUCLEOTIDE SEQUENCE [LARGE SCALE GENOMIC DNA]</scope>
    <source>
        <strain evidence="2">MN8</strain>
    </source>
</reference>
<evidence type="ECO:0000313" key="2">
    <source>
        <dbReference type="EMBL" id="EFH95043.1"/>
    </source>
</evidence>
<feature type="transmembrane region" description="Helical" evidence="1">
    <location>
        <begin position="83"/>
        <end position="105"/>
    </location>
</feature>
<dbReference type="HOGENOM" id="CLU_104065_2_0_9"/>
<dbReference type="Proteomes" id="UP000003455">
    <property type="component" value="Chromosome"/>
</dbReference>
<organism evidence="2">
    <name type="scientific">Staphylococcus aureus subsp. aureus MN8</name>
    <dbReference type="NCBI Taxonomy" id="548470"/>
    <lineage>
        <taxon>Bacteria</taxon>
        <taxon>Bacillati</taxon>
        <taxon>Bacillota</taxon>
        <taxon>Bacilli</taxon>
        <taxon>Bacillales</taxon>
        <taxon>Staphylococcaceae</taxon>
        <taxon>Staphylococcus</taxon>
    </lineage>
</organism>
<dbReference type="InterPro" id="IPR007352">
    <property type="entry name" value="DUF420"/>
</dbReference>
<dbReference type="PANTHER" id="PTHR37692">
    <property type="entry name" value="HYPOTHETICAL MEMBRANE SPANNING PROTEIN"/>
    <property type="match status" value="1"/>
</dbReference>
<sequence length="156" mass="17284">MKNMGVPILPTISTTCIVISAILIAIGWRLIWKREIDKHKNVMLAAAVFALTFFLIYASRTIFIGNTAFGGPASIKKYYTIFLFFHINLATIGGILGLVQIITAFKDKYNVHRKFGPFASVIWFCTAITGVAVYLLLYVLYPGGETTSLIKATFGH</sequence>
<name>A0A0E1X883_STAAU</name>
<dbReference type="PANTHER" id="PTHR37692:SF1">
    <property type="entry name" value="DUF420 DOMAIN-CONTAINING PROTEIN"/>
    <property type="match status" value="1"/>
</dbReference>
<evidence type="ECO:0000256" key="1">
    <source>
        <dbReference type="SAM" id="Phobius"/>
    </source>
</evidence>
<dbReference type="AlphaFoldDB" id="A0A0E1X883"/>
<comment type="caution">
    <text evidence="2">The sequence shown here is derived from an EMBL/GenBank/DDBJ whole genome shotgun (WGS) entry which is preliminary data.</text>
</comment>
<feature type="transmembrane region" description="Helical" evidence="1">
    <location>
        <begin position="117"/>
        <end position="141"/>
    </location>
</feature>
<keyword evidence="1" id="KW-0812">Transmembrane</keyword>
<dbReference type="GO" id="GO:0022904">
    <property type="term" value="P:respiratory electron transport chain"/>
    <property type="evidence" value="ECO:0007669"/>
    <property type="project" value="InterPro"/>
</dbReference>
<proteinExistence type="predicted"/>
<accession>A0A0E1X883</accession>
<dbReference type="EMBL" id="ACJA02000004">
    <property type="protein sequence ID" value="EFH95043.1"/>
    <property type="molecule type" value="Genomic_DNA"/>
</dbReference>
<gene>
    <name evidence="2" type="ORF">HMPREF0769_12664</name>
</gene>
<dbReference type="InterPro" id="IPR013833">
    <property type="entry name" value="Cyt_c_oxidase_su3_a-hlx"/>
</dbReference>
<dbReference type="GO" id="GO:0016020">
    <property type="term" value="C:membrane"/>
    <property type="evidence" value="ECO:0007669"/>
    <property type="project" value="InterPro"/>
</dbReference>
<dbReference type="Pfam" id="PF04238">
    <property type="entry name" value="DUF420"/>
    <property type="match status" value="1"/>
</dbReference>